<dbReference type="Pfam" id="PF00586">
    <property type="entry name" value="AIRS"/>
    <property type="match status" value="1"/>
</dbReference>
<evidence type="ECO:0000256" key="5">
    <source>
        <dbReference type="ARBA" id="ARBA00023266"/>
    </source>
</evidence>
<dbReference type="PANTHER" id="PTHR10256">
    <property type="entry name" value="SELENIDE, WATER DIKINASE"/>
    <property type="match status" value="1"/>
</dbReference>
<feature type="non-terminal residue" evidence="8">
    <location>
        <position position="239"/>
    </location>
</feature>
<dbReference type="PANTHER" id="PTHR10256:SF0">
    <property type="entry name" value="INACTIVE SELENIDE, WATER DIKINASE-LIKE PROTEIN-RELATED"/>
    <property type="match status" value="1"/>
</dbReference>
<feature type="domain" description="PurM-like C-terminal" evidence="7">
    <location>
        <begin position="169"/>
        <end position="237"/>
    </location>
</feature>
<dbReference type="Gene3D" id="3.30.1330.10">
    <property type="entry name" value="PurM-like, N-terminal domain"/>
    <property type="match status" value="1"/>
</dbReference>
<dbReference type="EMBL" id="SJDU01000292">
    <property type="protein sequence ID" value="TKZ32024.1"/>
    <property type="molecule type" value="Genomic_DNA"/>
</dbReference>
<dbReference type="Pfam" id="PF02769">
    <property type="entry name" value="AIRS_C"/>
    <property type="match status" value="1"/>
</dbReference>
<sequence>MENKDNIELLSCALEGGCSAKIPPDLLEKTLLPILKAKTDSNLLSDIDIGDDAGVYKISEDNAIIFTTDFFPPVVADPYLFGQIAACNSISDIYAMGGEPKLALNITMFPKDDSLNILANILKGGQDKATEAGALVVGGHTITDATVKYGMAVIGFANPNQITANSKAKDGDIIILTKPLGTGCSLAAMRNGLIKEKDIEDVFESMKTLNKKSCKIMNKYNVKSATDITGFGLIGHAYK</sequence>
<keyword evidence="9" id="KW-1185">Reference proteome</keyword>
<evidence type="ECO:0000313" key="9">
    <source>
        <dbReference type="Proteomes" id="UP000310168"/>
    </source>
</evidence>
<dbReference type="InterPro" id="IPR036921">
    <property type="entry name" value="PurM-like_N_sf"/>
</dbReference>
<feature type="domain" description="PurM-like N-terminal" evidence="6">
    <location>
        <begin position="50"/>
        <end position="156"/>
    </location>
</feature>
<keyword evidence="4" id="KW-0067">ATP-binding</keyword>
<dbReference type="SUPFAM" id="SSF56042">
    <property type="entry name" value="PurM C-terminal domain-like"/>
    <property type="match status" value="1"/>
</dbReference>
<evidence type="ECO:0000256" key="4">
    <source>
        <dbReference type="ARBA" id="ARBA00022840"/>
    </source>
</evidence>
<keyword evidence="1 8" id="KW-0808">Transferase</keyword>
<accession>A0ABY2TRW8</accession>
<keyword evidence="2" id="KW-0547">Nucleotide-binding</keyword>
<dbReference type="GO" id="GO:0004756">
    <property type="term" value="F:selenide, water dikinase activity"/>
    <property type="evidence" value="ECO:0007669"/>
    <property type="project" value="UniProtKB-EC"/>
</dbReference>
<dbReference type="InterPro" id="IPR036676">
    <property type="entry name" value="PurM-like_C_sf"/>
</dbReference>
<evidence type="ECO:0000256" key="1">
    <source>
        <dbReference type="ARBA" id="ARBA00022679"/>
    </source>
</evidence>
<evidence type="ECO:0000259" key="6">
    <source>
        <dbReference type="Pfam" id="PF00586"/>
    </source>
</evidence>
<dbReference type="SUPFAM" id="SSF55326">
    <property type="entry name" value="PurM N-terminal domain-like"/>
    <property type="match status" value="1"/>
</dbReference>
<dbReference type="NCBIfam" id="TIGR00476">
    <property type="entry name" value="selD"/>
    <property type="match status" value="1"/>
</dbReference>
<dbReference type="RefSeq" id="WP_137998923.1">
    <property type="nucleotide sequence ID" value="NZ_SJDU01000292.1"/>
</dbReference>
<evidence type="ECO:0000256" key="3">
    <source>
        <dbReference type="ARBA" id="ARBA00022777"/>
    </source>
</evidence>
<dbReference type="InterPro" id="IPR016188">
    <property type="entry name" value="PurM-like_N"/>
</dbReference>
<dbReference type="Proteomes" id="UP000310168">
    <property type="component" value="Unassembled WGS sequence"/>
</dbReference>
<evidence type="ECO:0000256" key="2">
    <source>
        <dbReference type="ARBA" id="ARBA00022741"/>
    </source>
</evidence>
<dbReference type="EC" id="2.7.9.3" evidence="8"/>
<name>A0ABY2TRW8_9SPIR</name>
<keyword evidence="5" id="KW-0711">Selenium</keyword>
<evidence type="ECO:0000259" key="7">
    <source>
        <dbReference type="Pfam" id="PF02769"/>
    </source>
</evidence>
<dbReference type="InterPro" id="IPR004536">
    <property type="entry name" value="SPS/SelD"/>
</dbReference>
<keyword evidence="3" id="KW-0418">Kinase</keyword>
<comment type="caution">
    <text evidence="8">The sequence shown here is derived from an EMBL/GenBank/DDBJ whole genome shotgun (WGS) entry which is preliminary data.</text>
</comment>
<protein>
    <submittedName>
        <fullName evidence="8">Selenide, water dikinase SelD</fullName>
        <ecNumber evidence="8">2.7.9.3</ecNumber>
    </submittedName>
</protein>
<reference evidence="8 9" key="1">
    <citation type="journal article" date="2019" name="Anaerobe">
        <title>Brachyspira catarrhinii sp. nov., an anaerobic intestinal spirochaete isolated from vervet monkeys may have been misidentified as Brachyspira aalborgi in previous studies.</title>
        <authorList>
            <person name="Phillips N.D."/>
            <person name="La T."/>
            <person name="Hampson D.J."/>
        </authorList>
    </citation>
    <scope>NUCLEOTIDE SEQUENCE [LARGE SCALE GENOMIC DNA]</scope>
    <source>
        <strain evidence="8 9">Z12</strain>
    </source>
</reference>
<gene>
    <name evidence="8" type="primary">selD</name>
    <name evidence="8" type="ORF">EZH24_09535</name>
</gene>
<evidence type="ECO:0000313" key="8">
    <source>
        <dbReference type="EMBL" id="TKZ32024.1"/>
    </source>
</evidence>
<proteinExistence type="predicted"/>
<organism evidence="8 9">
    <name type="scientific">Brachyspira catarrhinii</name>
    <dbReference type="NCBI Taxonomy" id="2528966"/>
    <lineage>
        <taxon>Bacteria</taxon>
        <taxon>Pseudomonadati</taxon>
        <taxon>Spirochaetota</taxon>
        <taxon>Spirochaetia</taxon>
        <taxon>Brachyspirales</taxon>
        <taxon>Brachyspiraceae</taxon>
        <taxon>Brachyspira</taxon>
    </lineage>
</organism>
<dbReference type="CDD" id="cd02195">
    <property type="entry name" value="SelD"/>
    <property type="match status" value="1"/>
</dbReference>
<dbReference type="InterPro" id="IPR010918">
    <property type="entry name" value="PurM-like_C_dom"/>
</dbReference>
<dbReference type="Gene3D" id="3.90.650.10">
    <property type="entry name" value="PurM-like C-terminal domain"/>
    <property type="match status" value="1"/>
</dbReference>